<feature type="domain" description="BZIP" evidence="3">
    <location>
        <begin position="889"/>
        <end position="941"/>
    </location>
</feature>
<dbReference type="InterPro" id="IPR004827">
    <property type="entry name" value="bZIP"/>
</dbReference>
<keyword evidence="2" id="KW-0732">Signal</keyword>
<dbReference type="Pfam" id="PF00170">
    <property type="entry name" value="bZIP_1"/>
    <property type="match status" value="1"/>
</dbReference>
<dbReference type="Gene3D" id="1.20.5.170">
    <property type="match status" value="1"/>
</dbReference>
<dbReference type="FunFam" id="3.40.50.1820:FF:000270">
    <property type="entry name" value="Alpha/beta-Hydrolases superfamily protein"/>
    <property type="match status" value="1"/>
</dbReference>
<dbReference type="Pfam" id="PF12146">
    <property type="entry name" value="Hydrolase_4"/>
    <property type="match status" value="1"/>
</dbReference>
<reference evidence="4 5" key="1">
    <citation type="submission" date="2018-09" db="EMBL/GenBank/DDBJ databases">
        <title>A high-quality reference genome of wild soybean provides a powerful tool to mine soybean genomes.</title>
        <authorList>
            <person name="Xie M."/>
            <person name="Chung C.Y.L."/>
            <person name="Li M.-W."/>
            <person name="Wong F.-L."/>
            <person name="Chan T.-F."/>
            <person name="Lam H.-M."/>
        </authorList>
    </citation>
    <scope>NUCLEOTIDE SEQUENCE [LARGE SCALE GENOMIC DNA]</scope>
    <source>
        <strain evidence="5">cv. W05</strain>
        <tissue evidence="4">Hypocotyl of etiolated seedlings</tissue>
    </source>
</reference>
<dbReference type="Pfam" id="PF12697">
    <property type="entry name" value="Abhydrolase_6"/>
    <property type="match status" value="1"/>
</dbReference>
<evidence type="ECO:0000256" key="1">
    <source>
        <dbReference type="SAM" id="MobiDB-lite"/>
    </source>
</evidence>
<dbReference type="SUPFAM" id="SSF53474">
    <property type="entry name" value="alpha/beta-Hydrolases"/>
    <property type="match status" value="2"/>
</dbReference>
<dbReference type="InterPro" id="IPR046347">
    <property type="entry name" value="bZIP_sf"/>
</dbReference>
<feature type="compositionally biased region" description="Basic and acidic residues" evidence="1">
    <location>
        <begin position="935"/>
        <end position="948"/>
    </location>
</feature>
<feature type="signal peptide" evidence="2">
    <location>
        <begin position="1"/>
        <end position="17"/>
    </location>
</feature>
<organism evidence="4 5">
    <name type="scientific">Glycine soja</name>
    <name type="common">Wild soybean</name>
    <dbReference type="NCBI Taxonomy" id="3848"/>
    <lineage>
        <taxon>Eukaryota</taxon>
        <taxon>Viridiplantae</taxon>
        <taxon>Streptophyta</taxon>
        <taxon>Embryophyta</taxon>
        <taxon>Tracheophyta</taxon>
        <taxon>Spermatophyta</taxon>
        <taxon>Magnoliopsida</taxon>
        <taxon>eudicotyledons</taxon>
        <taxon>Gunneridae</taxon>
        <taxon>Pentapetalae</taxon>
        <taxon>rosids</taxon>
        <taxon>fabids</taxon>
        <taxon>Fabales</taxon>
        <taxon>Fabaceae</taxon>
        <taxon>Papilionoideae</taxon>
        <taxon>50 kb inversion clade</taxon>
        <taxon>NPAAA clade</taxon>
        <taxon>indigoferoid/millettioid clade</taxon>
        <taxon>Phaseoleae</taxon>
        <taxon>Glycine</taxon>
        <taxon>Glycine subgen. Soja</taxon>
    </lineage>
</organism>
<dbReference type="InterPro" id="IPR022742">
    <property type="entry name" value="Hydrolase_4"/>
</dbReference>
<gene>
    <name evidence="4" type="ORF">D0Y65_034800</name>
</gene>
<dbReference type="InterPro" id="IPR000073">
    <property type="entry name" value="AB_hydrolase_1"/>
</dbReference>
<evidence type="ECO:0000313" key="5">
    <source>
        <dbReference type="Proteomes" id="UP000289340"/>
    </source>
</evidence>
<keyword evidence="5" id="KW-1185">Reference proteome</keyword>
<feature type="chain" id="PRO_5019396283" evidence="2">
    <location>
        <begin position="18"/>
        <end position="973"/>
    </location>
</feature>
<dbReference type="SUPFAM" id="SSF57959">
    <property type="entry name" value="Leucine zipper domain"/>
    <property type="match status" value="1"/>
</dbReference>
<sequence>MVIPIAVSLVVILIGLAYKAVKPPPPKICGSVGGPEVASPRVKLSDGRHLAYREFGVPKEEARYKIIVIHGYDSSKDTSLPVSQELVEDLGIYFLHFDRAGYGESDPHSLRSVKSEAYDIQELADKLEIGHKFYIIGMSMGGYPVWSCLKYIPHRLSGAALVAPFISYWWPSYPENLLREAFLMLPHSDQWTFRVSHYAPWLFYWWMTQKWFPSLTLTNLLSPDDIEIVKSLSELQNTGQERITQQGEYESLHRDIMSAFGKWEFGPTDITNPFPDNNGSVHIWQGFEDRIIPYTLNRYISHKLPWIRYHELPHAGHLFLFKKNECLEQMKRVKHHLKLLTQIPLVQTQNICRCFCQGTQLSPNHNGSSDDFPVVSPRIKLRDGRHLAYIERGVPKDIAKYKIVIVHGFGSSKEMNFLAPQELIDELGIYLLQYDRAGYGESDPNPKRSLKSEALDIQELADQLQLGPQFYVIGVSMGSYATWSCLKYLPHRLAGLALIAPVINYRWPSFPKRLIREDYRRKLVQWCMWLANHWPRLLHWWVTQKWLPSTAVIEKNPAFFNKSDVDILKTIPGFPMLTKDSLREKAVFDTLRHDWRVAFGKWEFDPMKLSNPFPHNTEFRFSLLFLFRLFQELAPLSTHMSLQQPNQEVPLQEPEATFSQLSKQNSILSLTLDEFYCKNGKSLGSMNMDEFLSSIWNSDDNNQVNPSLPTLDEAAKGKSVVATEPTTISQPLSVPPPICKKTVDEIWSQIHKSQPHYNEANNSLARNEPLLKRQQTLGEMTLEDFLVKAGVVQESSSLFKSSLLYQNQIGNIASNGPLSASYRFRHVIGTGSSVSCNGLETQNMLAQNNNLVIKDVTTNGAVEKCPSLGESSGKGNRKRIIDGPPEVVVERRQRRMLKNRESAARSRARRQAYTVELEAELNLLKEENEKLKQTLADAERKRKQEISQRKHTTMAQKRTEKLRSMKRPLSASW</sequence>
<protein>
    <submittedName>
        <fullName evidence="4">ABSCISIC ACID-INSENSITIVE 5-like protein 1 isoform D</fullName>
    </submittedName>
</protein>
<dbReference type="PANTHER" id="PTHR45763">
    <property type="entry name" value="HYDROLASE, ALPHA/BETA FOLD FAMILY PROTEIN, EXPRESSED-RELATED"/>
    <property type="match status" value="1"/>
</dbReference>
<proteinExistence type="predicted"/>
<dbReference type="Proteomes" id="UP000289340">
    <property type="component" value="Chromosome 12"/>
</dbReference>
<evidence type="ECO:0000313" key="4">
    <source>
        <dbReference type="EMBL" id="RZB76503.1"/>
    </source>
</evidence>
<name>A0A445HS83_GLYSO</name>
<dbReference type="PANTHER" id="PTHR45763:SF21">
    <property type="entry name" value="ALPHA_BETA-HYDROLASES SUPERFAMILY PROTEIN"/>
    <property type="match status" value="1"/>
</dbReference>
<feature type="region of interest" description="Disordered" evidence="1">
    <location>
        <begin position="935"/>
        <end position="973"/>
    </location>
</feature>
<dbReference type="GO" id="GO:0003700">
    <property type="term" value="F:DNA-binding transcription factor activity"/>
    <property type="evidence" value="ECO:0007669"/>
    <property type="project" value="InterPro"/>
</dbReference>
<dbReference type="EMBL" id="QZWG01000012">
    <property type="protein sequence ID" value="RZB76503.1"/>
    <property type="molecule type" value="Genomic_DNA"/>
</dbReference>
<dbReference type="PROSITE" id="PS50217">
    <property type="entry name" value="BZIP"/>
    <property type="match status" value="1"/>
</dbReference>
<dbReference type="AlphaFoldDB" id="A0A445HS83"/>
<feature type="region of interest" description="Disordered" evidence="1">
    <location>
        <begin position="864"/>
        <end position="883"/>
    </location>
</feature>
<evidence type="ECO:0000259" key="3">
    <source>
        <dbReference type="PROSITE" id="PS50217"/>
    </source>
</evidence>
<accession>A0A445HS83</accession>
<comment type="caution">
    <text evidence="4">The sequence shown here is derived from an EMBL/GenBank/DDBJ whole genome shotgun (WGS) entry which is preliminary data.</text>
</comment>
<dbReference type="Gene3D" id="3.40.50.1820">
    <property type="entry name" value="alpha/beta hydrolase"/>
    <property type="match status" value="2"/>
</dbReference>
<dbReference type="InterPro" id="IPR029058">
    <property type="entry name" value="AB_hydrolase_fold"/>
</dbReference>
<dbReference type="SMART" id="SM00338">
    <property type="entry name" value="BRLZ"/>
    <property type="match status" value="1"/>
</dbReference>
<dbReference type="PROSITE" id="PS00036">
    <property type="entry name" value="BZIP_BASIC"/>
    <property type="match status" value="1"/>
</dbReference>
<evidence type="ECO:0000256" key="2">
    <source>
        <dbReference type="SAM" id="SignalP"/>
    </source>
</evidence>